<organism evidence="2 3">
    <name type="scientific">Hesseltinella vesiculosa</name>
    <dbReference type="NCBI Taxonomy" id="101127"/>
    <lineage>
        <taxon>Eukaryota</taxon>
        <taxon>Fungi</taxon>
        <taxon>Fungi incertae sedis</taxon>
        <taxon>Mucoromycota</taxon>
        <taxon>Mucoromycotina</taxon>
        <taxon>Mucoromycetes</taxon>
        <taxon>Mucorales</taxon>
        <taxon>Cunninghamellaceae</taxon>
        <taxon>Hesseltinella</taxon>
    </lineage>
</organism>
<reference evidence="2 3" key="1">
    <citation type="submission" date="2016-07" db="EMBL/GenBank/DDBJ databases">
        <title>Pervasive Adenine N6-methylation of Active Genes in Fungi.</title>
        <authorList>
            <consortium name="DOE Joint Genome Institute"/>
            <person name="Mondo S.J."/>
            <person name="Dannebaum R.O."/>
            <person name="Kuo R.C."/>
            <person name="Labutti K."/>
            <person name="Haridas S."/>
            <person name="Kuo A."/>
            <person name="Salamov A."/>
            <person name="Ahrendt S.R."/>
            <person name="Lipzen A."/>
            <person name="Sullivan W."/>
            <person name="Andreopoulos W.B."/>
            <person name="Clum A."/>
            <person name="Lindquist E."/>
            <person name="Daum C."/>
            <person name="Ramamoorthy G.K."/>
            <person name="Gryganskyi A."/>
            <person name="Culley D."/>
            <person name="Magnuson J.K."/>
            <person name="James T.Y."/>
            <person name="O'Malley M.A."/>
            <person name="Stajich J.E."/>
            <person name="Spatafora J.W."/>
            <person name="Visel A."/>
            <person name="Grigoriev I.V."/>
        </authorList>
    </citation>
    <scope>NUCLEOTIDE SEQUENCE [LARGE SCALE GENOMIC DNA]</scope>
    <source>
        <strain evidence="2 3">NRRL 3301</strain>
    </source>
</reference>
<dbReference type="Gene3D" id="3.40.630.30">
    <property type="match status" value="1"/>
</dbReference>
<name>A0A1X2GP47_9FUNG</name>
<evidence type="ECO:0000259" key="1">
    <source>
        <dbReference type="PROSITE" id="PS51186"/>
    </source>
</evidence>
<dbReference type="GO" id="GO:0016747">
    <property type="term" value="F:acyltransferase activity, transferring groups other than amino-acyl groups"/>
    <property type="evidence" value="ECO:0007669"/>
    <property type="project" value="InterPro"/>
</dbReference>
<dbReference type="EMBL" id="MCGT01000007">
    <property type="protein sequence ID" value="ORX58116.1"/>
    <property type="molecule type" value="Genomic_DNA"/>
</dbReference>
<gene>
    <name evidence="2" type="ORF">DM01DRAFT_1333781</name>
</gene>
<dbReference type="Pfam" id="PF00583">
    <property type="entry name" value="Acetyltransf_1"/>
    <property type="match status" value="1"/>
</dbReference>
<feature type="domain" description="N-acetyltransferase" evidence="1">
    <location>
        <begin position="72"/>
        <end position="215"/>
    </location>
</feature>
<dbReference type="PROSITE" id="PS51186">
    <property type="entry name" value="GNAT"/>
    <property type="match status" value="1"/>
</dbReference>
<proteinExistence type="predicted"/>
<protein>
    <recommendedName>
        <fullName evidence="1">N-acetyltransferase domain-containing protein</fullName>
    </recommendedName>
</protein>
<dbReference type="InterPro" id="IPR000182">
    <property type="entry name" value="GNAT_dom"/>
</dbReference>
<dbReference type="SUPFAM" id="SSF55729">
    <property type="entry name" value="Acyl-CoA N-acyltransferases (Nat)"/>
    <property type="match status" value="1"/>
</dbReference>
<comment type="caution">
    <text evidence="2">The sequence shown here is derived from an EMBL/GenBank/DDBJ whole genome shotgun (WGS) entry which is preliminary data.</text>
</comment>
<dbReference type="InterPro" id="IPR016181">
    <property type="entry name" value="Acyl_CoA_acyltransferase"/>
</dbReference>
<dbReference type="CDD" id="cd04301">
    <property type="entry name" value="NAT_SF"/>
    <property type="match status" value="1"/>
</dbReference>
<keyword evidence="3" id="KW-1185">Reference proteome</keyword>
<dbReference type="OrthoDB" id="61870at2759"/>
<evidence type="ECO:0000313" key="3">
    <source>
        <dbReference type="Proteomes" id="UP000242146"/>
    </source>
</evidence>
<accession>A0A1X2GP47</accession>
<dbReference type="Proteomes" id="UP000242146">
    <property type="component" value="Unassembled WGS sequence"/>
</dbReference>
<sequence>MDLEAAIAKLIQGCTPAAKLKQFQGYKPFLDQMANRWTTVDEGWRYDEVWSFELQKERHSLAWTEAMKAVPGKLRLATEADFSLLKTWIQDFYIDDGNLGEITEAEAEAFCNKEIKLQYPFVYLVNDEPVGVVYKRRVNSRGLALGYVFTDRAHRGKGYGAAMVAQMTEEVFKDGMDYVTLIMAGKRDPSNQCIYYNIGYRVCGRMAQLVKVKSK</sequence>
<evidence type="ECO:0000313" key="2">
    <source>
        <dbReference type="EMBL" id="ORX58116.1"/>
    </source>
</evidence>
<dbReference type="AlphaFoldDB" id="A0A1X2GP47"/>